<dbReference type="Proteomes" id="UP000202259">
    <property type="component" value="Chromosome"/>
</dbReference>
<dbReference type="NCBIfam" id="NF040697">
    <property type="entry name" value="VPA1267_fam"/>
    <property type="match status" value="1"/>
</dbReference>
<name>A0A222G4R2_9GAMM</name>
<protein>
    <submittedName>
        <fullName evidence="2">Uncharacterized protein</fullName>
    </submittedName>
</protein>
<proteinExistence type="predicted"/>
<organism evidence="2 3">
    <name type="scientific">Cognaticolwellia beringensis</name>
    <dbReference type="NCBI Taxonomy" id="1967665"/>
    <lineage>
        <taxon>Bacteria</taxon>
        <taxon>Pseudomonadati</taxon>
        <taxon>Pseudomonadota</taxon>
        <taxon>Gammaproteobacteria</taxon>
        <taxon>Alteromonadales</taxon>
        <taxon>Colwelliaceae</taxon>
        <taxon>Cognaticolwellia</taxon>
    </lineage>
</organism>
<dbReference type="EMBL" id="CP020465">
    <property type="protein sequence ID" value="ASP46896.1"/>
    <property type="molecule type" value="Genomic_DNA"/>
</dbReference>
<feature type="region of interest" description="Disordered" evidence="1">
    <location>
        <begin position="73"/>
        <end position="104"/>
    </location>
</feature>
<evidence type="ECO:0000313" key="2">
    <source>
        <dbReference type="EMBL" id="ASP46896.1"/>
    </source>
</evidence>
<keyword evidence="3" id="KW-1185">Reference proteome</keyword>
<dbReference type="KEGG" id="cber:B5D82_03345"/>
<evidence type="ECO:0000256" key="1">
    <source>
        <dbReference type="SAM" id="MobiDB-lite"/>
    </source>
</evidence>
<dbReference type="InterPro" id="IPR049841">
    <property type="entry name" value="VPA1267-like"/>
</dbReference>
<reference evidence="2 3" key="1">
    <citation type="submission" date="2017-08" db="EMBL/GenBank/DDBJ databases">
        <title>Complete genome of Colwellia sp. NB097-1, a psychrophile bacterium ioslated from Bering Sea.</title>
        <authorList>
            <person name="Chen X."/>
        </authorList>
    </citation>
    <scope>NUCLEOTIDE SEQUENCE [LARGE SCALE GENOMIC DNA]</scope>
    <source>
        <strain evidence="2 3">NB097-1</strain>
    </source>
</reference>
<gene>
    <name evidence="2" type="ORF">B5D82_03345</name>
</gene>
<evidence type="ECO:0000313" key="3">
    <source>
        <dbReference type="Proteomes" id="UP000202259"/>
    </source>
</evidence>
<dbReference type="RefSeq" id="WP_081149239.1">
    <property type="nucleotide sequence ID" value="NZ_CP020465.1"/>
</dbReference>
<feature type="compositionally biased region" description="Basic and acidic residues" evidence="1">
    <location>
        <begin position="79"/>
        <end position="104"/>
    </location>
</feature>
<sequence>MSSVGKNQNIQKWNDWKGNMTDQQYVQMVHDNKLSRKVIAEACGFSKSALRQNPTIAKELAELENDLRNRLILPPLTPKGEDESRTPKAIQKESMKAAREQSRVPELEQRILELEAENKALKGKLGRFSELSDVFMDMEELR</sequence>
<accession>A0A222G4R2</accession>
<dbReference type="AlphaFoldDB" id="A0A222G4R2"/>
<dbReference type="OrthoDB" id="6118214at2"/>